<dbReference type="OMA" id="ATMRMVY"/>
<dbReference type="InParanoid" id="A0A168RXT8"/>
<feature type="coiled-coil region" evidence="6">
    <location>
        <begin position="388"/>
        <end position="429"/>
    </location>
</feature>
<feature type="region of interest" description="Disordered" evidence="7">
    <location>
        <begin position="276"/>
        <end position="298"/>
    </location>
</feature>
<evidence type="ECO:0000256" key="3">
    <source>
        <dbReference type="ARBA" id="ARBA00022729"/>
    </source>
</evidence>
<keyword evidence="4 8" id="KW-1133">Transmembrane helix</keyword>
<dbReference type="AlphaFoldDB" id="A0A168RXT8"/>
<evidence type="ECO:0000256" key="8">
    <source>
        <dbReference type="SAM" id="Phobius"/>
    </source>
</evidence>
<dbReference type="PANTHER" id="PTHR12223:SF28">
    <property type="entry name" value="LECTIN, MANNOSE BINDING 1 LIKE"/>
    <property type="match status" value="1"/>
</dbReference>
<dbReference type="PANTHER" id="PTHR12223">
    <property type="entry name" value="VESICULAR MANNOSE-BINDING LECTIN"/>
    <property type="match status" value="1"/>
</dbReference>
<evidence type="ECO:0000313" key="12">
    <source>
        <dbReference type="Proteomes" id="UP000078561"/>
    </source>
</evidence>
<comment type="subcellular location">
    <subcellularLocation>
        <location evidence="1">Membrane</location>
        <topology evidence="1">Single-pass type I membrane protein</topology>
    </subcellularLocation>
</comment>
<organism evidence="11">
    <name type="scientific">Absidia glauca</name>
    <name type="common">Pin mould</name>
    <dbReference type="NCBI Taxonomy" id="4829"/>
    <lineage>
        <taxon>Eukaryota</taxon>
        <taxon>Fungi</taxon>
        <taxon>Fungi incertae sedis</taxon>
        <taxon>Mucoromycota</taxon>
        <taxon>Mucoromycotina</taxon>
        <taxon>Mucoromycetes</taxon>
        <taxon>Mucorales</taxon>
        <taxon>Cunninghamellaceae</taxon>
        <taxon>Absidia</taxon>
    </lineage>
</organism>
<feature type="signal peptide" evidence="9">
    <location>
        <begin position="1"/>
        <end position="18"/>
    </location>
</feature>
<evidence type="ECO:0000256" key="6">
    <source>
        <dbReference type="SAM" id="Coils"/>
    </source>
</evidence>
<keyword evidence="12" id="KW-1185">Reference proteome</keyword>
<dbReference type="Gene3D" id="2.60.120.200">
    <property type="match status" value="1"/>
</dbReference>
<dbReference type="GO" id="GO:0005789">
    <property type="term" value="C:endoplasmic reticulum membrane"/>
    <property type="evidence" value="ECO:0007669"/>
    <property type="project" value="TreeGrafter"/>
</dbReference>
<dbReference type="PROSITE" id="PS51328">
    <property type="entry name" value="L_LECTIN_LIKE"/>
    <property type="match status" value="1"/>
</dbReference>
<proteinExistence type="predicted"/>
<dbReference type="InterPro" id="IPR013320">
    <property type="entry name" value="ConA-like_dom_sf"/>
</dbReference>
<name>A0A168RXT8_ABSGL</name>
<evidence type="ECO:0000256" key="7">
    <source>
        <dbReference type="SAM" id="MobiDB-lite"/>
    </source>
</evidence>
<keyword evidence="6" id="KW-0175">Coiled coil</keyword>
<evidence type="ECO:0000259" key="10">
    <source>
        <dbReference type="PROSITE" id="PS51328"/>
    </source>
</evidence>
<dbReference type="GO" id="GO:0030134">
    <property type="term" value="C:COPII-coated ER to Golgi transport vesicle"/>
    <property type="evidence" value="ECO:0007669"/>
    <property type="project" value="TreeGrafter"/>
</dbReference>
<protein>
    <recommendedName>
        <fullName evidence="10">L-type lectin-like domain-containing protein</fullName>
    </recommendedName>
</protein>
<feature type="domain" description="L-type lectin-like" evidence="10">
    <location>
        <begin position="48"/>
        <end position="266"/>
    </location>
</feature>
<dbReference type="GO" id="GO:0005537">
    <property type="term" value="F:D-mannose binding"/>
    <property type="evidence" value="ECO:0007669"/>
    <property type="project" value="TreeGrafter"/>
</dbReference>
<evidence type="ECO:0000256" key="9">
    <source>
        <dbReference type="SAM" id="SignalP"/>
    </source>
</evidence>
<evidence type="ECO:0000256" key="1">
    <source>
        <dbReference type="ARBA" id="ARBA00004479"/>
    </source>
</evidence>
<dbReference type="Proteomes" id="UP000078561">
    <property type="component" value="Unassembled WGS sequence"/>
</dbReference>
<gene>
    <name evidence="11" type="primary">ABSGL_13179.1 scaffold 13659</name>
</gene>
<dbReference type="InterPro" id="IPR005052">
    <property type="entry name" value="Lectin_leg"/>
</dbReference>
<evidence type="ECO:0000256" key="2">
    <source>
        <dbReference type="ARBA" id="ARBA00022692"/>
    </source>
</evidence>
<evidence type="ECO:0000256" key="5">
    <source>
        <dbReference type="ARBA" id="ARBA00023136"/>
    </source>
</evidence>
<accession>A0A168RXT8</accession>
<reference evidence="11" key="1">
    <citation type="submission" date="2016-04" db="EMBL/GenBank/DDBJ databases">
        <authorList>
            <person name="Evans L.H."/>
            <person name="Alamgir A."/>
            <person name="Owens N."/>
            <person name="Weber N.D."/>
            <person name="Virtaneva K."/>
            <person name="Barbian K."/>
            <person name="Babar A."/>
            <person name="Rosenke K."/>
        </authorList>
    </citation>
    <scope>NUCLEOTIDE SEQUENCE [LARGE SCALE GENOMIC DNA]</scope>
    <source>
        <strain evidence="11">CBS 101.48</strain>
    </source>
</reference>
<dbReference type="InterPro" id="IPR051136">
    <property type="entry name" value="Intracellular_Lectin-GPT"/>
</dbReference>
<dbReference type="GO" id="GO:0005793">
    <property type="term" value="C:endoplasmic reticulum-Golgi intermediate compartment"/>
    <property type="evidence" value="ECO:0007669"/>
    <property type="project" value="TreeGrafter"/>
</dbReference>
<feature type="compositionally biased region" description="Basic and acidic residues" evidence="7">
    <location>
        <begin position="276"/>
        <end position="289"/>
    </location>
</feature>
<dbReference type="OrthoDB" id="10265193at2759"/>
<evidence type="ECO:0000256" key="4">
    <source>
        <dbReference type="ARBA" id="ARBA00022989"/>
    </source>
</evidence>
<keyword evidence="2 8" id="KW-0812">Transmembrane</keyword>
<dbReference type="STRING" id="4829.A0A168RXT8"/>
<sequence>MKLTSLFFVSSLFITAQAGIFSHRAADSDASTLDNNNDKDSKPGVVDKKLDYKLTFKVPYLYNGTIPFWSTGGDTIKAADRIRLSPSVPGTKGWIWSDLANDYADWMVDMNFRISGNQVHGGRGMAFWYTKDKLLEGPIFGAQDQWDGLSIWFDSANPKTHTPTVMVFLNDGQFSFASAGVDPTKRALATCSMDYRNPNDYVKMRLTYKANTLTLMMDPTSQGMNFKPCFQYSGISLPTGYHFGVTAASHNPADDHDVLSFETYQLNPPQKVVDQKRPLEDEKTEKGEGFTELTEEQQKKIEETEFEVRRLREQAGEAKVQEETIATMGVLFDTERRILETLQINQLQLEAIGAPTPEQVLSGNFEQIKLGQQQQQSTSSGVSVDHLKTETQLVIKRLEQQSNQHEQQLRDIQDTMSRMEKLIQAMDNRMTLHTNNLQGKLSEITKDSAEAKGTMSTLIQYVLYACGLQACVGLAIYIYYKLRVEKNEKKFL</sequence>
<keyword evidence="3 9" id="KW-0732">Signal</keyword>
<dbReference type="EMBL" id="LT554760">
    <property type="protein sequence ID" value="SAM07536.1"/>
    <property type="molecule type" value="Genomic_DNA"/>
</dbReference>
<dbReference type="SUPFAM" id="SSF49899">
    <property type="entry name" value="Concanavalin A-like lectins/glucanases"/>
    <property type="match status" value="1"/>
</dbReference>
<dbReference type="GO" id="GO:0006888">
    <property type="term" value="P:endoplasmic reticulum to Golgi vesicle-mediated transport"/>
    <property type="evidence" value="ECO:0007669"/>
    <property type="project" value="TreeGrafter"/>
</dbReference>
<evidence type="ECO:0000313" key="11">
    <source>
        <dbReference type="EMBL" id="SAM07536.1"/>
    </source>
</evidence>
<feature type="transmembrane region" description="Helical" evidence="8">
    <location>
        <begin position="461"/>
        <end position="480"/>
    </location>
</feature>
<dbReference type="Pfam" id="PF03388">
    <property type="entry name" value="Lectin_leg-like"/>
    <property type="match status" value="1"/>
</dbReference>
<feature type="chain" id="PRO_5007900143" description="L-type lectin-like domain-containing protein" evidence="9">
    <location>
        <begin position="19"/>
        <end position="492"/>
    </location>
</feature>
<dbReference type="GO" id="GO:0000139">
    <property type="term" value="C:Golgi membrane"/>
    <property type="evidence" value="ECO:0007669"/>
    <property type="project" value="TreeGrafter"/>
</dbReference>
<keyword evidence="5 8" id="KW-0472">Membrane</keyword>